<organism evidence="2 3">
    <name type="scientific">Hydrotalea sandarakina</name>
    <dbReference type="NCBI Taxonomy" id="1004304"/>
    <lineage>
        <taxon>Bacteria</taxon>
        <taxon>Pseudomonadati</taxon>
        <taxon>Bacteroidota</taxon>
        <taxon>Chitinophagia</taxon>
        <taxon>Chitinophagales</taxon>
        <taxon>Chitinophagaceae</taxon>
        <taxon>Hydrotalea</taxon>
    </lineage>
</organism>
<keyword evidence="3" id="KW-1185">Reference proteome</keyword>
<evidence type="ECO:0000313" key="3">
    <source>
        <dbReference type="Proteomes" id="UP000249720"/>
    </source>
</evidence>
<evidence type="ECO:0000256" key="1">
    <source>
        <dbReference type="SAM" id="Phobius"/>
    </source>
</evidence>
<feature type="transmembrane region" description="Helical" evidence="1">
    <location>
        <begin position="104"/>
        <end position="124"/>
    </location>
</feature>
<dbReference type="Proteomes" id="UP000249720">
    <property type="component" value="Unassembled WGS sequence"/>
</dbReference>
<protein>
    <submittedName>
        <fullName evidence="2">Putative membrane protein</fullName>
    </submittedName>
</protein>
<dbReference type="EMBL" id="QKZV01000001">
    <property type="protein sequence ID" value="PZX66024.1"/>
    <property type="molecule type" value="Genomic_DNA"/>
</dbReference>
<evidence type="ECO:0000313" key="2">
    <source>
        <dbReference type="EMBL" id="PZX66024.1"/>
    </source>
</evidence>
<comment type="caution">
    <text evidence="2">The sequence shown here is derived from an EMBL/GenBank/DDBJ whole genome shotgun (WGS) entry which is preliminary data.</text>
</comment>
<keyword evidence="1" id="KW-1133">Transmembrane helix</keyword>
<sequence length="128" mass="14363">MKKIMQDDDLEYAMGNLLRLGVVISSIIVFIGGIIFLYKHGTHIPEYHIFKGNESMFNSLPKIFIGLKSFKGQAIIQLGIIVLILTPIARIIFSFIGFLFEKDLLYMLLTLIVLAIISFSLLAGTKIV</sequence>
<accession>A0A2W7S0J1</accession>
<dbReference type="OrthoDB" id="1072981at2"/>
<feature type="transmembrane region" description="Helical" evidence="1">
    <location>
        <begin position="20"/>
        <end position="38"/>
    </location>
</feature>
<dbReference type="RefSeq" id="WP_111293456.1">
    <property type="nucleotide sequence ID" value="NZ_QKZV01000001.1"/>
</dbReference>
<feature type="transmembrane region" description="Helical" evidence="1">
    <location>
        <begin position="74"/>
        <end position="98"/>
    </location>
</feature>
<keyword evidence="1" id="KW-0812">Transmembrane</keyword>
<reference evidence="2 3" key="1">
    <citation type="submission" date="2018-06" db="EMBL/GenBank/DDBJ databases">
        <title>Genomic Encyclopedia of Archaeal and Bacterial Type Strains, Phase II (KMG-II): from individual species to whole genera.</title>
        <authorList>
            <person name="Goeker M."/>
        </authorList>
    </citation>
    <scope>NUCLEOTIDE SEQUENCE [LARGE SCALE GENOMIC DNA]</scope>
    <source>
        <strain evidence="2 3">DSM 23241</strain>
    </source>
</reference>
<dbReference type="AlphaFoldDB" id="A0A2W7S0J1"/>
<dbReference type="Pfam" id="PF07843">
    <property type="entry name" value="DUF1634"/>
    <property type="match status" value="1"/>
</dbReference>
<keyword evidence="1" id="KW-0472">Membrane</keyword>
<gene>
    <name evidence="2" type="ORF">LX80_00521</name>
</gene>
<name>A0A2W7S0J1_9BACT</name>
<proteinExistence type="predicted"/>
<dbReference type="InterPro" id="IPR012861">
    <property type="entry name" value="DUF1634"/>
</dbReference>